<dbReference type="RefSeq" id="WP_254090493.1">
    <property type="nucleotide sequence ID" value="NZ_JAHESC010000015.1"/>
</dbReference>
<dbReference type="Gene3D" id="1.10.150.240">
    <property type="entry name" value="Putative phosphatase, domain 2"/>
    <property type="match status" value="1"/>
</dbReference>
<proteinExistence type="predicted"/>
<dbReference type="NCBIfam" id="TIGR01509">
    <property type="entry name" value="HAD-SF-IA-v3"/>
    <property type="match status" value="1"/>
</dbReference>
<dbReference type="InterPro" id="IPR006439">
    <property type="entry name" value="HAD-SF_hydro_IA"/>
</dbReference>
<sequence length="207" mass="23624">MAQESSVKNLIFDLGGVILDLSVEHTLQAFANISGLDKSEVTKRFVTSEGFVAYEKGLIDDVGFRAFVRDTYPVQADDAALDAAWNAMLRGLPLNKLQLLLRLKEQYQSVLLSNTNNIHLEYINTRLLPPGERSLDPYFHRTYYSHRMHKRKPDAEIFEQVLHENNFQPHETLFLDDNAENIAGARKLGIQTVHVITPDLIIDYFHA</sequence>
<dbReference type="InterPro" id="IPR023214">
    <property type="entry name" value="HAD_sf"/>
</dbReference>
<accession>A0AAP2GHI9</accession>
<name>A0AAP2GHI9_9BACT</name>
<protein>
    <submittedName>
        <fullName evidence="1">HAD family phosphatase</fullName>
    </submittedName>
</protein>
<dbReference type="InterPro" id="IPR036412">
    <property type="entry name" value="HAD-like_sf"/>
</dbReference>
<evidence type="ECO:0000313" key="2">
    <source>
        <dbReference type="Proteomes" id="UP001319180"/>
    </source>
</evidence>
<dbReference type="Gene3D" id="3.40.50.1000">
    <property type="entry name" value="HAD superfamily/HAD-like"/>
    <property type="match status" value="1"/>
</dbReference>
<gene>
    <name evidence="1" type="ORF">KK078_11880</name>
</gene>
<keyword evidence="2" id="KW-1185">Reference proteome</keyword>
<dbReference type="SUPFAM" id="SSF56784">
    <property type="entry name" value="HAD-like"/>
    <property type="match status" value="1"/>
</dbReference>
<dbReference type="SFLD" id="SFLDS00003">
    <property type="entry name" value="Haloacid_Dehalogenase"/>
    <property type="match status" value="1"/>
</dbReference>
<reference evidence="1 2" key="1">
    <citation type="submission" date="2021-05" db="EMBL/GenBank/DDBJ databases">
        <title>A Polyphasic approach of four new species of the genus Ohtaekwangia: Ohtaekwangia histidinii sp. nov., Ohtaekwangia cretensis sp. nov., Ohtaekwangia indiensis sp. nov., Ohtaekwangia reichenbachii sp. nov. from diverse environment.</title>
        <authorList>
            <person name="Octaviana S."/>
        </authorList>
    </citation>
    <scope>NUCLEOTIDE SEQUENCE [LARGE SCALE GENOMIC DNA]</scope>
    <source>
        <strain evidence="1 2">PWU37</strain>
    </source>
</reference>
<dbReference type="PANTHER" id="PTHR43611">
    <property type="entry name" value="ALPHA-D-GLUCOSE 1-PHOSPHATE PHOSPHATASE"/>
    <property type="match status" value="1"/>
</dbReference>
<dbReference type="InterPro" id="IPR023198">
    <property type="entry name" value="PGP-like_dom2"/>
</dbReference>
<evidence type="ECO:0000313" key="1">
    <source>
        <dbReference type="EMBL" id="MBT1687261.1"/>
    </source>
</evidence>
<dbReference type="EMBL" id="JAHESC010000015">
    <property type="protein sequence ID" value="MBT1687261.1"/>
    <property type="molecule type" value="Genomic_DNA"/>
</dbReference>
<dbReference type="PANTHER" id="PTHR43611:SF3">
    <property type="entry name" value="FLAVIN MONONUCLEOTIDE HYDROLASE 1, CHLOROPLATIC"/>
    <property type="match status" value="1"/>
</dbReference>
<dbReference type="SFLD" id="SFLDG01129">
    <property type="entry name" value="C1.5:_HAD__Beta-PGM__Phosphata"/>
    <property type="match status" value="1"/>
</dbReference>
<dbReference type="CDD" id="cd02603">
    <property type="entry name" value="HAD_sEH-N_like"/>
    <property type="match status" value="1"/>
</dbReference>
<dbReference type="Pfam" id="PF00702">
    <property type="entry name" value="Hydrolase"/>
    <property type="match status" value="1"/>
</dbReference>
<organism evidence="1 2">
    <name type="scientific">Dawidia soli</name>
    <dbReference type="NCBI Taxonomy" id="2782352"/>
    <lineage>
        <taxon>Bacteria</taxon>
        <taxon>Pseudomonadati</taxon>
        <taxon>Bacteroidota</taxon>
        <taxon>Cytophagia</taxon>
        <taxon>Cytophagales</taxon>
        <taxon>Chryseotaleaceae</taxon>
        <taxon>Dawidia</taxon>
    </lineage>
</organism>
<comment type="caution">
    <text evidence="1">The sequence shown here is derived from an EMBL/GenBank/DDBJ whole genome shotgun (WGS) entry which is preliminary data.</text>
</comment>
<dbReference type="Proteomes" id="UP001319180">
    <property type="component" value="Unassembled WGS sequence"/>
</dbReference>
<dbReference type="PRINTS" id="PR00413">
    <property type="entry name" value="HADHALOGNASE"/>
</dbReference>
<dbReference type="AlphaFoldDB" id="A0AAP2GHI9"/>